<dbReference type="KEGG" id="dfe:Dfer_3277"/>
<keyword evidence="2" id="KW-1185">Reference proteome</keyword>
<evidence type="ECO:0000313" key="2">
    <source>
        <dbReference type="Proteomes" id="UP000002011"/>
    </source>
</evidence>
<accession>C6VRW8</accession>
<proteinExistence type="predicted"/>
<sequence length="153" mass="17547">MTTKHLAYLIICICLICCKRNESDDEPDFSTASKLISRYQSIDDSVFNIRRQWTIELTDVNKVRLIENVDDLNEQGKSFKRIYEEISIIKEGNVYYLKFENCKIDTPNQKVLLGFAALDSAEPDVLIAKIIIEDLKTHALLPNCAYGTVLKKI</sequence>
<organism evidence="1 2">
    <name type="scientific">Dyadobacter fermentans (strain ATCC 700827 / DSM 18053 / CIP 107007 / KCTC 52180 / NS114)</name>
    <dbReference type="NCBI Taxonomy" id="471854"/>
    <lineage>
        <taxon>Bacteria</taxon>
        <taxon>Pseudomonadati</taxon>
        <taxon>Bacteroidota</taxon>
        <taxon>Cytophagia</taxon>
        <taxon>Cytophagales</taxon>
        <taxon>Spirosomataceae</taxon>
        <taxon>Dyadobacter</taxon>
    </lineage>
</organism>
<dbReference type="AlphaFoldDB" id="C6VRW8"/>
<protein>
    <submittedName>
        <fullName evidence="1">Uncharacterized protein</fullName>
    </submittedName>
</protein>
<evidence type="ECO:0000313" key="1">
    <source>
        <dbReference type="EMBL" id="ACT94489.1"/>
    </source>
</evidence>
<gene>
    <name evidence="1" type="ordered locus">Dfer_3277</name>
</gene>
<reference evidence="1 2" key="1">
    <citation type="journal article" date="2009" name="Stand. Genomic Sci.">
        <title>Complete genome sequence of Dyadobacter fermentans type strain (NS114).</title>
        <authorList>
            <person name="Lang E."/>
            <person name="Lapidus A."/>
            <person name="Chertkov O."/>
            <person name="Brettin T."/>
            <person name="Detter J.C."/>
            <person name="Han C."/>
            <person name="Copeland A."/>
            <person name="Glavina Del Rio T."/>
            <person name="Nolan M."/>
            <person name="Chen F."/>
            <person name="Lucas S."/>
            <person name="Tice H."/>
            <person name="Cheng J.F."/>
            <person name="Land M."/>
            <person name="Hauser L."/>
            <person name="Chang Y.J."/>
            <person name="Jeffries C.D."/>
            <person name="Kopitz M."/>
            <person name="Bruce D."/>
            <person name="Goodwin L."/>
            <person name="Pitluck S."/>
            <person name="Ovchinnikova G."/>
            <person name="Pati A."/>
            <person name="Ivanova N."/>
            <person name="Mavrommatis K."/>
            <person name="Chen A."/>
            <person name="Palaniappan K."/>
            <person name="Chain P."/>
            <person name="Bristow J."/>
            <person name="Eisen J.A."/>
            <person name="Markowitz V."/>
            <person name="Hugenholtz P."/>
            <person name="Goker M."/>
            <person name="Rohde M."/>
            <person name="Kyrpides N.C."/>
            <person name="Klenk H.P."/>
        </authorList>
    </citation>
    <scope>NUCLEOTIDE SEQUENCE [LARGE SCALE GENOMIC DNA]</scope>
    <source>
        <strain evidence="2">ATCC 700827 / DSM 18053 / CIP 107007 / KCTC 52180 / NS114</strain>
    </source>
</reference>
<name>C6VRW8_DYAFD</name>
<dbReference type="RefSeq" id="WP_015812734.1">
    <property type="nucleotide sequence ID" value="NC_013037.1"/>
</dbReference>
<dbReference type="HOGENOM" id="CLU_1710377_0_0_10"/>
<dbReference type="Proteomes" id="UP000002011">
    <property type="component" value="Chromosome"/>
</dbReference>
<dbReference type="EMBL" id="CP001619">
    <property type="protein sequence ID" value="ACT94489.1"/>
    <property type="molecule type" value="Genomic_DNA"/>
</dbReference>